<reference evidence="9 10" key="1">
    <citation type="submission" date="2018-03" db="EMBL/GenBank/DDBJ databases">
        <title>Genomic Encyclopedia of Archaeal and Bacterial Type Strains, Phase II (KMG-II): from individual species to whole genera.</title>
        <authorList>
            <person name="Goeker M."/>
        </authorList>
    </citation>
    <scope>NUCLEOTIDE SEQUENCE [LARGE SCALE GENOMIC DNA]</scope>
    <source>
        <strain evidence="9 10">DSM 45312</strain>
    </source>
</reference>
<dbReference type="GO" id="GO:0051539">
    <property type="term" value="F:4 iron, 4 sulfur cluster binding"/>
    <property type="evidence" value="ECO:0007669"/>
    <property type="project" value="UniProtKB-UniRule"/>
</dbReference>
<dbReference type="Gene3D" id="1.10.1060.10">
    <property type="entry name" value="Alpha-helical ferredoxin"/>
    <property type="match status" value="1"/>
</dbReference>
<keyword evidence="6" id="KW-0813">Transport</keyword>
<feature type="region of interest" description="Disordered" evidence="7">
    <location>
        <begin position="1"/>
        <end position="39"/>
    </location>
</feature>
<keyword evidence="1 6" id="KW-0004">4Fe-4S</keyword>
<keyword evidence="5 6" id="KW-0411">Iron-sulfur</keyword>
<dbReference type="PANTHER" id="PTHR32479">
    <property type="entry name" value="GLYCOLATE OXIDASE IRON-SULFUR SUBUNIT"/>
    <property type="match status" value="1"/>
</dbReference>
<dbReference type="PIRSF" id="PIRSF000139">
    <property type="entry name" value="Glc_ox_4Fe-4S"/>
    <property type="match status" value="1"/>
</dbReference>
<evidence type="ECO:0000256" key="3">
    <source>
        <dbReference type="ARBA" id="ARBA00022737"/>
    </source>
</evidence>
<dbReference type="EC" id="1.1.99.14" evidence="6"/>
<dbReference type="Proteomes" id="UP000240542">
    <property type="component" value="Unassembled WGS sequence"/>
</dbReference>
<keyword evidence="10" id="KW-1185">Reference proteome</keyword>
<accession>A0A2P8DUW0</accession>
<evidence type="ECO:0000256" key="4">
    <source>
        <dbReference type="ARBA" id="ARBA00023004"/>
    </source>
</evidence>
<gene>
    <name evidence="9" type="ORF">CLV63_101453</name>
</gene>
<dbReference type="PANTHER" id="PTHR32479:SF17">
    <property type="entry name" value="GLYCOLATE OXIDASE IRON-SULFUR SUBUNIT"/>
    <property type="match status" value="1"/>
</dbReference>
<dbReference type="GO" id="GO:0019154">
    <property type="term" value="F:glycolate dehydrogenase activity"/>
    <property type="evidence" value="ECO:0007669"/>
    <property type="project" value="UniProtKB-EC"/>
</dbReference>
<keyword evidence="2 6" id="KW-0479">Metal-binding</keyword>
<comment type="cofactor">
    <cofactor evidence="6">
        <name>[4Fe-4S] cluster</name>
        <dbReference type="ChEBI" id="CHEBI:49883"/>
    </cofactor>
    <text evidence="6">Binds 2 [4Fe-4S] clusters.</text>
</comment>
<dbReference type="SUPFAM" id="SSF46548">
    <property type="entry name" value="alpha-helical ferredoxin"/>
    <property type="match status" value="1"/>
</dbReference>
<dbReference type="GO" id="GO:0046872">
    <property type="term" value="F:metal ion binding"/>
    <property type="evidence" value="ECO:0007669"/>
    <property type="project" value="UniProtKB-UniRule"/>
</dbReference>
<feature type="compositionally biased region" description="Basic and acidic residues" evidence="7">
    <location>
        <begin position="1"/>
        <end position="15"/>
    </location>
</feature>
<name>A0A2P8DUW0_9ACTN</name>
<dbReference type="InterPro" id="IPR012257">
    <property type="entry name" value="Glc_ox_4Fe-4S"/>
</dbReference>
<comment type="function">
    <text evidence="6">Component of a complex that catalyzes the oxidation of glycolate to glyoxylate.</text>
</comment>
<comment type="caution">
    <text evidence="9">The sequence shown here is derived from an EMBL/GenBank/DDBJ whole genome shotgun (WGS) entry which is preliminary data.</text>
</comment>
<keyword evidence="4 6" id="KW-0408">Iron</keyword>
<dbReference type="EMBL" id="PYGA01000001">
    <property type="protein sequence ID" value="PSL00974.1"/>
    <property type="molecule type" value="Genomic_DNA"/>
</dbReference>
<dbReference type="PROSITE" id="PS00198">
    <property type="entry name" value="4FE4S_FER_1"/>
    <property type="match status" value="2"/>
</dbReference>
<comment type="catalytic activity">
    <reaction evidence="6">
        <text>(R)-lactate + A = pyruvate + AH2</text>
        <dbReference type="Rhea" id="RHEA:15089"/>
        <dbReference type="ChEBI" id="CHEBI:13193"/>
        <dbReference type="ChEBI" id="CHEBI:15361"/>
        <dbReference type="ChEBI" id="CHEBI:16004"/>
        <dbReference type="ChEBI" id="CHEBI:17499"/>
    </reaction>
</comment>
<keyword evidence="6" id="KW-0249">Electron transport</keyword>
<dbReference type="InterPro" id="IPR017900">
    <property type="entry name" value="4Fe4S_Fe_S_CS"/>
</dbReference>
<evidence type="ECO:0000313" key="10">
    <source>
        <dbReference type="Proteomes" id="UP000240542"/>
    </source>
</evidence>
<dbReference type="Pfam" id="PF13183">
    <property type="entry name" value="Fer4_8"/>
    <property type="match status" value="1"/>
</dbReference>
<sequence>MDHRTDATGRPHDGGLAHVASGEVGTPLPAPGEGDAEGTAHRSFDDLLNDCVHCGFCLPSCPTYVLWGEEMDSPRGRIHLMAQHADEDVLSAAAVQHFDACLGCLACVTSCPSGVRYDSLIETTRARVEREKPRGRGERALRAAIFALFPYRRRLDLMRGPLRAYQRSGLSSLVRRSGVLDRVAPSLATMERVAPPLRTAAPLPERVPARGRRRAVVGMLTGCVQGAFFPQVNNATARVLASEGADVVIPPSQGCCGALSAHAGRAPEAARFARATIETFERAGVDAVVVNSAGCGSTMKQYAQVLAEDGAGAGWRARADALAAATVDLTEFLTGIGPRAERHPLPLRAAYHDACHLSHGQGITAQPRDLLKAIPELDLADLPNADICCGSAGVYNILQPQAARELGGRKAADVASTDARLLVAGNPGCSLQIAAALEREGGSIAVAHTAQVLDASIRGLGPAALLEA</sequence>
<feature type="domain" description="4Fe-4S ferredoxin-type" evidence="8">
    <location>
        <begin position="91"/>
        <end position="123"/>
    </location>
</feature>
<dbReference type="InterPro" id="IPR017896">
    <property type="entry name" value="4Fe4S_Fe-S-bd"/>
</dbReference>
<evidence type="ECO:0000256" key="5">
    <source>
        <dbReference type="ARBA" id="ARBA00023014"/>
    </source>
</evidence>
<dbReference type="InterPro" id="IPR009051">
    <property type="entry name" value="Helical_ferredxn"/>
</dbReference>
<feature type="domain" description="4Fe-4S ferredoxin-type" evidence="8">
    <location>
        <begin position="40"/>
        <end position="71"/>
    </location>
</feature>
<dbReference type="PROSITE" id="PS51379">
    <property type="entry name" value="4FE4S_FER_2"/>
    <property type="match status" value="2"/>
</dbReference>
<evidence type="ECO:0000256" key="2">
    <source>
        <dbReference type="ARBA" id="ARBA00022723"/>
    </source>
</evidence>
<dbReference type="Pfam" id="PF02754">
    <property type="entry name" value="CCG"/>
    <property type="match status" value="2"/>
</dbReference>
<organism evidence="9 10">
    <name type="scientific">Murinocardiopsis flavida</name>
    <dbReference type="NCBI Taxonomy" id="645275"/>
    <lineage>
        <taxon>Bacteria</taxon>
        <taxon>Bacillati</taxon>
        <taxon>Actinomycetota</taxon>
        <taxon>Actinomycetes</taxon>
        <taxon>Streptosporangiales</taxon>
        <taxon>Nocardiopsidaceae</taxon>
        <taxon>Murinocardiopsis</taxon>
    </lineage>
</organism>
<dbReference type="RefSeq" id="WP_106581136.1">
    <property type="nucleotide sequence ID" value="NZ_PYGA01000001.1"/>
</dbReference>
<dbReference type="InterPro" id="IPR004017">
    <property type="entry name" value="Cys_rich_dom"/>
</dbReference>
<evidence type="ECO:0000256" key="1">
    <source>
        <dbReference type="ARBA" id="ARBA00022485"/>
    </source>
</evidence>
<protein>
    <recommendedName>
        <fullName evidence="6">Glycolate oxidase iron-sulfur subunit</fullName>
        <ecNumber evidence="6">1.1.99.14</ecNumber>
    </recommendedName>
</protein>
<evidence type="ECO:0000313" key="9">
    <source>
        <dbReference type="EMBL" id="PSL00974.1"/>
    </source>
</evidence>
<keyword evidence="3" id="KW-0677">Repeat</keyword>
<comment type="catalytic activity">
    <reaction evidence="6">
        <text>glycolate + A = glyoxylate + AH2</text>
        <dbReference type="Rhea" id="RHEA:21264"/>
        <dbReference type="ChEBI" id="CHEBI:13193"/>
        <dbReference type="ChEBI" id="CHEBI:17499"/>
        <dbReference type="ChEBI" id="CHEBI:29805"/>
        <dbReference type="ChEBI" id="CHEBI:36655"/>
        <dbReference type="EC" id="1.1.99.14"/>
    </reaction>
</comment>
<evidence type="ECO:0000256" key="6">
    <source>
        <dbReference type="PIRNR" id="PIRNR000139"/>
    </source>
</evidence>
<evidence type="ECO:0000256" key="7">
    <source>
        <dbReference type="SAM" id="MobiDB-lite"/>
    </source>
</evidence>
<proteinExistence type="predicted"/>
<dbReference type="OrthoDB" id="9770306at2"/>
<evidence type="ECO:0000259" key="8">
    <source>
        <dbReference type="PROSITE" id="PS51379"/>
    </source>
</evidence>
<dbReference type="AlphaFoldDB" id="A0A2P8DUW0"/>